<dbReference type="PANTHER" id="PTHR38761">
    <property type="entry name" value="GLUTAMATE--CYSTEINE LIGASE"/>
    <property type="match status" value="1"/>
</dbReference>
<dbReference type="EC" id="6.3.2.2" evidence="2 9"/>
<evidence type="ECO:0000256" key="6">
    <source>
        <dbReference type="ARBA" id="ARBA00022840"/>
    </source>
</evidence>
<evidence type="ECO:0000256" key="8">
    <source>
        <dbReference type="RuleBase" id="RU003544"/>
    </source>
</evidence>
<evidence type="ECO:0000256" key="5">
    <source>
        <dbReference type="ARBA" id="ARBA00022741"/>
    </source>
</evidence>
<keyword evidence="5" id="KW-0547">Nucleotide-binding</keyword>
<evidence type="ECO:0000256" key="9">
    <source>
        <dbReference type="RuleBase" id="RU004391"/>
    </source>
</evidence>
<dbReference type="GO" id="GO:0005829">
    <property type="term" value="C:cytosol"/>
    <property type="evidence" value="ECO:0007669"/>
    <property type="project" value="TreeGrafter"/>
</dbReference>
<dbReference type="AlphaFoldDB" id="A0A4R5NUN3"/>
<evidence type="ECO:0000256" key="1">
    <source>
        <dbReference type="ARBA" id="ARBA00005006"/>
    </source>
</evidence>
<comment type="catalytic activity">
    <reaction evidence="7 9">
        <text>L-cysteine + L-glutamate + ATP = gamma-L-glutamyl-L-cysteine + ADP + phosphate + H(+)</text>
        <dbReference type="Rhea" id="RHEA:13285"/>
        <dbReference type="ChEBI" id="CHEBI:15378"/>
        <dbReference type="ChEBI" id="CHEBI:29985"/>
        <dbReference type="ChEBI" id="CHEBI:30616"/>
        <dbReference type="ChEBI" id="CHEBI:35235"/>
        <dbReference type="ChEBI" id="CHEBI:43474"/>
        <dbReference type="ChEBI" id="CHEBI:58173"/>
        <dbReference type="ChEBI" id="CHEBI:456216"/>
        <dbReference type="EC" id="6.3.2.2"/>
    </reaction>
</comment>
<dbReference type="UniPathway" id="UPA00142">
    <property type="reaction ID" value="UER00209"/>
</dbReference>
<dbReference type="InterPro" id="IPR014746">
    <property type="entry name" value="Gln_synth/guanido_kin_cat_dom"/>
</dbReference>
<evidence type="ECO:0000256" key="2">
    <source>
        <dbReference type="ARBA" id="ARBA00012220"/>
    </source>
</evidence>
<comment type="pathway">
    <text evidence="1 9">Sulfur metabolism; glutathione biosynthesis; glutathione from L-cysteine and L-glutamate: step 1/2.</text>
</comment>
<feature type="domain" description="Glutamate--cysteine ligase" evidence="10">
    <location>
        <begin position="6"/>
        <end position="341"/>
    </location>
</feature>
<protein>
    <recommendedName>
        <fullName evidence="2 9">Glutamate--cysteine ligase</fullName>
        <ecNumber evidence="2 9">6.3.2.2</ecNumber>
    </recommendedName>
</protein>
<dbReference type="InterPro" id="IPR006334">
    <property type="entry name" value="Glut_cys_ligase"/>
</dbReference>
<keyword evidence="6" id="KW-0067">ATP-binding</keyword>
<evidence type="ECO:0000256" key="7">
    <source>
        <dbReference type="ARBA" id="ARBA00048819"/>
    </source>
</evidence>
<dbReference type="Gene3D" id="3.30.590.20">
    <property type="match status" value="1"/>
</dbReference>
<accession>A0A4R5NUN3</accession>
<evidence type="ECO:0000256" key="3">
    <source>
        <dbReference type="ARBA" id="ARBA00022598"/>
    </source>
</evidence>
<name>A0A4R5NUN3_LENBU</name>
<dbReference type="Pfam" id="PF04262">
    <property type="entry name" value="Glu_cys_ligase"/>
    <property type="match status" value="1"/>
</dbReference>
<keyword evidence="4 8" id="KW-0317">Glutathione biosynthesis</keyword>
<dbReference type="GO" id="GO:0046872">
    <property type="term" value="F:metal ion binding"/>
    <property type="evidence" value="ECO:0007669"/>
    <property type="project" value="TreeGrafter"/>
</dbReference>
<evidence type="ECO:0000313" key="11">
    <source>
        <dbReference type="EMBL" id="TDG81295.1"/>
    </source>
</evidence>
<evidence type="ECO:0000259" key="10">
    <source>
        <dbReference type="Pfam" id="PF04262"/>
    </source>
</evidence>
<proteinExistence type="inferred from homology"/>
<dbReference type="Proteomes" id="UP000295181">
    <property type="component" value="Unassembled WGS sequence"/>
</dbReference>
<evidence type="ECO:0000256" key="4">
    <source>
        <dbReference type="ARBA" id="ARBA00022684"/>
    </source>
</evidence>
<dbReference type="GO" id="GO:0006750">
    <property type="term" value="P:glutathione biosynthetic process"/>
    <property type="evidence" value="ECO:0007669"/>
    <property type="project" value="UniProtKB-UniPathway"/>
</dbReference>
<dbReference type="GO" id="GO:0004357">
    <property type="term" value="F:glutamate-cysteine ligase activity"/>
    <property type="evidence" value="ECO:0007669"/>
    <property type="project" value="UniProtKB-EC"/>
</dbReference>
<gene>
    <name evidence="11" type="ORF">C5L32_000129</name>
</gene>
<keyword evidence="3 8" id="KW-0436">Ligase</keyword>
<dbReference type="PANTHER" id="PTHR38761:SF1">
    <property type="entry name" value="GLUTAMATE--CYSTEINE LIGASE"/>
    <property type="match status" value="1"/>
</dbReference>
<reference evidence="11 12" key="1">
    <citation type="journal article" date="2019" name="Appl. Microbiol. Biotechnol.">
        <title>Uncovering carbohydrate metabolism through a genotype-phenotype association study of 56 lactic acid bacteria genomes.</title>
        <authorList>
            <person name="Buron-Moles G."/>
            <person name="Chailyan A."/>
            <person name="Dolejs I."/>
            <person name="Forster J."/>
            <person name="Miks M.H."/>
        </authorList>
    </citation>
    <scope>NUCLEOTIDE SEQUENCE [LARGE SCALE GENOMIC DNA]</scope>
    <source>
        <strain evidence="11 12">ATCC 4005</strain>
    </source>
</reference>
<comment type="caution">
    <text evidence="11">The sequence shown here is derived from an EMBL/GenBank/DDBJ whole genome shotgun (WGS) entry which is preliminary data.</text>
</comment>
<dbReference type="SUPFAM" id="SSF55931">
    <property type="entry name" value="Glutamine synthetase/guanido kinase"/>
    <property type="match status" value="1"/>
</dbReference>
<dbReference type="InterPro" id="IPR007370">
    <property type="entry name" value="Glu_cys_ligase"/>
</dbReference>
<evidence type="ECO:0000313" key="12">
    <source>
        <dbReference type="Proteomes" id="UP000295181"/>
    </source>
</evidence>
<dbReference type="GeneID" id="72461728"/>
<sequence length="512" mass="58937">MLKNLLKHIQEERVAEQLYHSLIGIEIEEHRIDDHGRLSRKPYPQNLGSRRYHPYLQSDFSESMSEIITDPNPNIGGVLDQLDTLQTVLYRSIDKSESFWPLSMPPAMDEDDVDFIKGHFGRPAYAKYRDYLTEKYGVARKIITGVHVNFSIPEPVINRLYVHYQDQFSTLVAFKNALYFQLAQNFVLHRWLLTYLFGASPIAEKGFLSAEDQKQLTHPVRSIRNSIYGYVNEPQDQVDATIYTSLDHYIDGINHAIDDHYLYSTAEFYGPVRLRGQDDIKDYRTKGISYLEFRVLDNTPFTPNGISRHAMYFLKFFLMYLLVTPVDHENIAADLKQSFTDNNQVALENPNQPTFKMAEGIQIFDQLIEMAKSLHAHSEQLQALDDFSEVVTHPELTASAMLLKHIKNGSLMDFGTTVAKRWRAQRLGATTLLPSIGKISFDAQRLIFYAIQLGIRYYVVKDEDGESLITLTYDNVTQVVYTDKVGKVEPLEYLHELFPGINKADKQDQSLI</sequence>
<dbReference type="EMBL" id="PUFP01000004">
    <property type="protein sequence ID" value="TDG81295.1"/>
    <property type="molecule type" value="Genomic_DNA"/>
</dbReference>
<dbReference type="GO" id="GO:0005524">
    <property type="term" value="F:ATP binding"/>
    <property type="evidence" value="ECO:0007669"/>
    <property type="project" value="UniProtKB-KW"/>
</dbReference>
<organism evidence="11 12">
    <name type="scientific">Lentilactobacillus buchneri DSM 20057</name>
    <dbReference type="NCBI Taxonomy" id="1423728"/>
    <lineage>
        <taxon>Bacteria</taxon>
        <taxon>Bacillati</taxon>
        <taxon>Bacillota</taxon>
        <taxon>Bacilli</taxon>
        <taxon>Lactobacillales</taxon>
        <taxon>Lactobacillaceae</taxon>
        <taxon>Lentilactobacillus</taxon>
    </lineage>
</organism>
<dbReference type="RefSeq" id="WP_013727495.1">
    <property type="nucleotide sequence ID" value="NZ_AZDM01000027.1"/>
</dbReference>
<comment type="similarity">
    <text evidence="8">Belongs to the glutamate--cysteine ligase type 1 family.</text>
</comment>